<dbReference type="OrthoDB" id="783434at2759"/>
<evidence type="ECO:0000256" key="1">
    <source>
        <dbReference type="ARBA" id="ARBA00023054"/>
    </source>
</evidence>
<proteinExistence type="predicted"/>
<dbReference type="PANTHER" id="PTHR23160:SF3">
    <property type="entry name" value="SYNAPTONEMAL COMPLEX PROTEIN 1-RELATED"/>
    <property type="match status" value="1"/>
</dbReference>
<feature type="coiled-coil region" evidence="2">
    <location>
        <begin position="66"/>
        <end position="198"/>
    </location>
</feature>
<dbReference type="SUPFAM" id="SSF57997">
    <property type="entry name" value="Tropomyosin"/>
    <property type="match status" value="1"/>
</dbReference>
<evidence type="ECO:0000313" key="5">
    <source>
        <dbReference type="Proteomes" id="UP000230069"/>
    </source>
</evidence>
<evidence type="ECO:0008006" key="6">
    <source>
        <dbReference type="Google" id="ProtNLM"/>
    </source>
</evidence>
<dbReference type="InParanoid" id="A0A2G5E8T9"/>
<feature type="coiled-coil region" evidence="2">
    <location>
        <begin position="231"/>
        <end position="279"/>
    </location>
</feature>
<dbReference type="FunCoup" id="A0A2G5E8T9">
    <property type="interactions" value="723"/>
</dbReference>
<feature type="region of interest" description="Disordered" evidence="3">
    <location>
        <begin position="14"/>
        <end position="37"/>
    </location>
</feature>
<feature type="coiled-coil region" evidence="2">
    <location>
        <begin position="641"/>
        <end position="709"/>
    </location>
</feature>
<dbReference type="GO" id="GO:0007131">
    <property type="term" value="P:reciprocal meiotic recombination"/>
    <property type="evidence" value="ECO:0007669"/>
    <property type="project" value="TreeGrafter"/>
</dbReference>
<dbReference type="PANTHER" id="PTHR23160">
    <property type="entry name" value="SYNAPTONEMAL COMPLEX PROTEIN-RELATED"/>
    <property type="match status" value="1"/>
</dbReference>
<gene>
    <name evidence="4" type="ORF">AQUCO_01000206v1</name>
</gene>
<feature type="compositionally biased region" description="Basic and acidic residues" evidence="3">
    <location>
        <begin position="837"/>
        <end position="851"/>
    </location>
</feature>
<feature type="region of interest" description="Disordered" evidence="3">
    <location>
        <begin position="716"/>
        <end position="765"/>
    </location>
</feature>
<organism evidence="4 5">
    <name type="scientific">Aquilegia coerulea</name>
    <name type="common">Rocky mountain columbine</name>
    <dbReference type="NCBI Taxonomy" id="218851"/>
    <lineage>
        <taxon>Eukaryota</taxon>
        <taxon>Viridiplantae</taxon>
        <taxon>Streptophyta</taxon>
        <taxon>Embryophyta</taxon>
        <taxon>Tracheophyta</taxon>
        <taxon>Spermatophyta</taxon>
        <taxon>Magnoliopsida</taxon>
        <taxon>Ranunculales</taxon>
        <taxon>Ranunculaceae</taxon>
        <taxon>Thalictroideae</taxon>
        <taxon>Aquilegia</taxon>
    </lineage>
</organism>
<dbReference type="STRING" id="218851.A0A2G5E8T9"/>
<keyword evidence="1 2" id="KW-0175">Coiled coil</keyword>
<dbReference type="EMBL" id="KZ305027">
    <property type="protein sequence ID" value="PIA52164.1"/>
    <property type="molecule type" value="Genomic_DNA"/>
</dbReference>
<sequence>MNKLGFSTMRSLDQLRSSPGSLSGSTKNFQMSSRPTSDSISIGSFANLKLTAEKLVKEQASVKTDLEMATLKLKKSTEHIHALEEKLQYAINENAKLKVKQKEDVKLWKGLESKFSSTKALCDQLTETLQQLAGQVRDAEQDKKIFEDKLNASANDFDSLQLQFSGISVKLESAEENMKKHEQQLLELKSEKEEKEKTFMDEYNRTCKHIEEKDSLIKHLEGAVSAEKVHLESLTSRLEEVQHDLRVKEDICQHLKVTQENLEKEKHSLESINNDYANSLLQSGQELKGLEDSLHRLVEKSVELDNHSLVISNHVIQLNSAFDTCYKLVQKEKDLIVKRAQCQFDQLHDRFLHVTSENSEFRSEKEELNKKVVELQKDQEVLMVQHAEECRITEEKIRGLESESQTLVLKKAALELQVAKLEENIEDLSETSSVSENKMQDLMLRVSTLESEKQEIRDQLQVTIQGKSEEIEFLQKEIARHEELVDSLEKQASQLRDTLEEKEQLHLQFIDREKLLEDQRTEVQASLAVAENTLTEAKKQYDLMLESKQMELSKHLKEISQRNDQAINDIRRKFELEKLEIINLEKEKADKLVGEMETTCEQKVAESKEESRQYLIHVQEEHASLMLSIQQEHDKKVSDLRADHSEELRHARLEAEDELREKTLLLRKELEGQIRALRHQHEEECQRLQEELELQKTKEERQRTLLQLQWKVMGGNPQEDQEVNSKKEHSISSTKMRGSDGKKRSQPTLTRADIEEETSPCLRATQTPVSNILKKVEKVDTGGVMSGPKHRRKVTHREYEVETSNGKTITKRRKTKSTVMFADPTKHKRMTTPRTRASKDTVKVTRGDGHSRPSNIGDLFSEGSLNPYTDDPYAFD</sequence>
<feature type="coiled-coil region" evidence="2">
    <location>
        <begin position="358"/>
        <end position="587"/>
    </location>
</feature>
<reference evidence="4 5" key="1">
    <citation type="submission" date="2017-09" db="EMBL/GenBank/DDBJ databases">
        <title>WGS assembly of Aquilegia coerulea Goldsmith.</title>
        <authorList>
            <person name="Hodges S."/>
            <person name="Kramer E."/>
            <person name="Nordborg M."/>
            <person name="Tomkins J."/>
            <person name="Borevitz J."/>
            <person name="Derieg N."/>
            <person name="Yan J."/>
            <person name="Mihaltcheva S."/>
            <person name="Hayes R.D."/>
            <person name="Rokhsar D."/>
        </authorList>
    </citation>
    <scope>NUCLEOTIDE SEQUENCE [LARGE SCALE GENOMIC DNA]</scope>
    <source>
        <strain evidence="5">cv. Goldsmith</strain>
    </source>
</reference>
<evidence type="ECO:0000313" key="4">
    <source>
        <dbReference type="EMBL" id="PIA52164.1"/>
    </source>
</evidence>
<dbReference type="Proteomes" id="UP000230069">
    <property type="component" value="Unassembled WGS sequence"/>
</dbReference>
<evidence type="ECO:0000256" key="2">
    <source>
        <dbReference type="SAM" id="Coils"/>
    </source>
</evidence>
<evidence type="ECO:0000256" key="3">
    <source>
        <dbReference type="SAM" id="MobiDB-lite"/>
    </source>
</evidence>
<dbReference type="AlphaFoldDB" id="A0A2G5E8T9"/>
<keyword evidence="5" id="KW-1185">Reference proteome</keyword>
<accession>A0A2G5E8T9</accession>
<name>A0A2G5E8T9_AQUCA</name>
<protein>
    <recommendedName>
        <fullName evidence="6">Synaptonemal complex protein 1</fullName>
    </recommendedName>
</protein>
<feature type="region of interest" description="Disordered" evidence="3">
    <location>
        <begin position="781"/>
        <end position="876"/>
    </location>
</feature>